<dbReference type="Proteomes" id="UP001152523">
    <property type="component" value="Unassembled WGS sequence"/>
</dbReference>
<keyword evidence="5" id="KW-1185">Reference proteome</keyword>
<feature type="compositionally biased region" description="Polar residues" evidence="1">
    <location>
        <begin position="7"/>
        <end position="21"/>
    </location>
</feature>
<sequence length="187" mass="21254">MDHDSTYEFSYSDSTPNSCHSSKFEVSPNMTKYWTPMCVESCKPHVGMIFTNVAVGFQFYKQYATLCGFDIRKSTSRKSSDGVCVWKYILCNREGFKNLPKPTNLESSSCVGDETESMNTESSSSNCENIVDCNEELKSSEPKNIPSNKRRRVSNRVGCNARLVMRLHAEHGYVVTCFEERHNHPMA</sequence>
<dbReference type="EMBL" id="CAMAPF010000081">
    <property type="protein sequence ID" value="CAH9094494.1"/>
    <property type="molecule type" value="Genomic_DNA"/>
</dbReference>
<gene>
    <name evidence="3" type="ORF">CEPIT_LOCUS12909</name>
    <name evidence="4" type="ORF">CEPIT_LOCUS27333</name>
</gene>
<dbReference type="Pfam" id="PF03101">
    <property type="entry name" value="FAR1"/>
    <property type="match status" value="1"/>
</dbReference>
<name>A0AAV0ESD1_9ASTE</name>
<accession>A0AAV0ESD1</accession>
<dbReference type="InterPro" id="IPR004330">
    <property type="entry name" value="FAR1_DNA_bnd_dom"/>
</dbReference>
<dbReference type="AlphaFoldDB" id="A0AAV0ESD1"/>
<feature type="domain" description="FAR1" evidence="2">
    <location>
        <begin position="58"/>
        <end position="128"/>
    </location>
</feature>
<feature type="region of interest" description="Disordered" evidence="1">
    <location>
        <begin position="1"/>
        <end position="21"/>
    </location>
</feature>
<dbReference type="EMBL" id="CAMAPF010000941">
    <property type="protein sequence ID" value="CAH9126186.1"/>
    <property type="molecule type" value="Genomic_DNA"/>
</dbReference>
<evidence type="ECO:0000259" key="2">
    <source>
        <dbReference type="Pfam" id="PF03101"/>
    </source>
</evidence>
<evidence type="ECO:0000256" key="1">
    <source>
        <dbReference type="SAM" id="MobiDB-lite"/>
    </source>
</evidence>
<protein>
    <recommendedName>
        <fullName evidence="2">FAR1 domain-containing protein</fullName>
    </recommendedName>
</protein>
<organism evidence="4 5">
    <name type="scientific">Cuscuta epithymum</name>
    <dbReference type="NCBI Taxonomy" id="186058"/>
    <lineage>
        <taxon>Eukaryota</taxon>
        <taxon>Viridiplantae</taxon>
        <taxon>Streptophyta</taxon>
        <taxon>Embryophyta</taxon>
        <taxon>Tracheophyta</taxon>
        <taxon>Spermatophyta</taxon>
        <taxon>Magnoliopsida</taxon>
        <taxon>eudicotyledons</taxon>
        <taxon>Gunneridae</taxon>
        <taxon>Pentapetalae</taxon>
        <taxon>asterids</taxon>
        <taxon>lamiids</taxon>
        <taxon>Solanales</taxon>
        <taxon>Convolvulaceae</taxon>
        <taxon>Cuscuteae</taxon>
        <taxon>Cuscuta</taxon>
        <taxon>Cuscuta subgen. Cuscuta</taxon>
    </lineage>
</organism>
<evidence type="ECO:0000313" key="3">
    <source>
        <dbReference type="EMBL" id="CAH9094494.1"/>
    </source>
</evidence>
<comment type="caution">
    <text evidence="4">The sequence shown here is derived from an EMBL/GenBank/DDBJ whole genome shotgun (WGS) entry which is preliminary data.</text>
</comment>
<evidence type="ECO:0000313" key="5">
    <source>
        <dbReference type="Proteomes" id="UP001152523"/>
    </source>
</evidence>
<proteinExistence type="predicted"/>
<dbReference type="PANTHER" id="PTHR46328">
    <property type="entry name" value="FAR-RED IMPAIRED RESPONSIVE (FAR1) FAMILY PROTEIN-RELATED"/>
    <property type="match status" value="1"/>
</dbReference>
<reference evidence="4" key="1">
    <citation type="submission" date="2022-07" db="EMBL/GenBank/DDBJ databases">
        <authorList>
            <person name="Macas J."/>
            <person name="Novak P."/>
            <person name="Neumann P."/>
        </authorList>
    </citation>
    <scope>NUCLEOTIDE SEQUENCE</scope>
</reference>
<evidence type="ECO:0000313" key="4">
    <source>
        <dbReference type="EMBL" id="CAH9126186.1"/>
    </source>
</evidence>